<gene>
    <name evidence="1" type="ORF">CSSPJE1EN1_LOCUS3649</name>
</gene>
<protein>
    <submittedName>
        <fullName evidence="1">Uncharacterized protein</fullName>
    </submittedName>
</protein>
<dbReference type="EMBL" id="OZ020106">
    <property type="protein sequence ID" value="CAK9258171.1"/>
    <property type="molecule type" value="Genomic_DNA"/>
</dbReference>
<sequence>MTRNPSRLSEVVRFYTFVVGSDLLLRTTFYSTNAKEEKSLKFEPVSVWFALFEIVDKEVCVSILCFLVAREVLVLGFINNHAILKKIEFWQFLIRCGLV</sequence>
<reference evidence="1" key="1">
    <citation type="submission" date="2024-02" db="EMBL/GenBank/DDBJ databases">
        <authorList>
            <consortium name="ELIXIR-Norway"/>
            <consortium name="Elixir Norway"/>
        </authorList>
    </citation>
    <scope>NUCLEOTIDE SEQUENCE</scope>
</reference>
<evidence type="ECO:0000313" key="1">
    <source>
        <dbReference type="EMBL" id="CAK9258171.1"/>
    </source>
</evidence>
<dbReference type="Proteomes" id="UP001497444">
    <property type="component" value="Chromosome 11"/>
</dbReference>
<keyword evidence="2" id="KW-1185">Reference proteome</keyword>
<accession>A0ABP0VUM2</accession>
<name>A0ABP0VUM2_9BRYO</name>
<proteinExistence type="predicted"/>
<evidence type="ECO:0000313" key="2">
    <source>
        <dbReference type="Proteomes" id="UP001497444"/>
    </source>
</evidence>
<organism evidence="1 2">
    <name type="scientific">Sphagnum jensenii</name>
    <dbReference type="NCBI Taxonomy" id="128206"/>
    <lineage>
        <taxon>Eukaryota</taxon>
        <taxon>Viridiplantae</taxon>
        <taxon>Streptophyta</taxon>
        <taxon>Embryophyta</taxon>
        <taxon>Bryophyta</taxon>
        <taxon>Sphagnophytina</taxon>
        <taxon>Sphagnopsida</taxon>
        <taxon>Sphagnales</taxon>
        <taxon>Sphagnaceae</taxon>
        <taxon>Sphagnum</taxon>
    </lineage>
</organism>